<comment type="caution">
    <text evidence="1">The sequence shown here is derived from an EMBL/GenBank/DDBJ whole genome shotgun (WGS) entry which is preliminary data.</text>
</comment>
<keyword evidence="2" id="KW-1185">Reference proteome</keyword>
<accession>A0ABQ9H0N4</accession>
<sequence>MGLITCVPIKRRRPRKGEAQQIRHSMYFSAIKGCDKVKVCKNAFLSLYSVTGKAMHSLTSLLLTGSSSHDMRGKHMHRGNAKSQIDICKIDEHIHSFPKKVAHYGQNLVSYPDSSLSVKVMYELFTLKHPDLATSIRFDVCRECEGLVEKLKSPFINYSAQHVAAAGLLVQKQRASEFYKKMDSISKLCTADPSICGITFDYMQNFPLPTLPVQVMFYLRKLWFNVVCIHSLANNIAQFYCYHEKQGKRGPDEVCTFLYQYIEQLPQNVKVLHVFNDVCGGKNRNHTVVRFLLSLTMTASLQMLKIYAMPCISEKKAYAAPLAIKGKKVTDVRKIIRYLPSPEKEF</sequence>
<name>A0ABQ9H0N4_9NEOP</name>
<gene>
    <name evidence="1" type="ORF">PR048_022264</name>
</gene>
<dbReference type="Proteomes" id="UP001159363">
    <property type="component" value="Chromosome 7"/>
</dbReference>
<dbReference type="EMBL" id="JARBHB010000008">
    <property type="protein sequence ID" value="KAJ8877807.1"/>
    <property type="molecule type" value="Genomic_DNA"/>
</dbReference>
<reference evidence="1 2" key="1">
    <citation type="submission" date="2023-02" db="EMBL/GenBank/DDBJ databases">
        <title>LHISI_Scaffold_Assembly.</title>
        <authorList>
            <person name="Stuart O.P."/>
            <person name="Cleave R."/>
            <person name="Magrath M.J.L."/>
            <person name="Mikheyev A.S."/>
        </authorList>
    </citation>
    <scope>NUCLEOTIDE SEQUENCE [LARGE SCALE GENOMIC DNA]</scope>
    <source>
        <strain evidence="1">Daus_M_001</strain>
        <tissue evidence="1">Leg muscle</tissue>
    </source>
</reference>
<dbReference type="PANTHER" id="PTHR10773">
    <property type="entry name" value="DNA-DIRECTED RNA POLYMERASES I, II, AND III SUBUNIT RPABC2"/>
    <property type="match status" value="1"/>
</dbReference>
<organism evidence="1 2">
    <name type="scientific">Dryococelus australis</name>
    <dbReference type="NCBI Taxonomy" id="614101"/>
    <lineage>
        <taxon>Eukaryota</taxon>
        <taxon>Metazoa</taxon>
        <taxon>Ecdysozoa</taxon>
        <taxon>Arthropoda</taxon>
        <taxon>Hexapoda</taxon>
        <taxon>Insecta</taxon>
        <taxon>Pterygota</taxon>
        <taxon>Neoptera</taxon>
        <taxon>Polyneoptera</taxon>
        <taxon>Phasmatodea</taxon>
        <taxon>Verophasmatodea</taxon>
        <taxon>Anareolatae</taxon>
        <taxon>Phasmatidae</taxon>
        <taxon>Eurycanthinae</taxon>
        <taxon>Dryococelus</taxon>
    </lineage>
</organism>
<protein>
    <submittedName>
        <fullName evidence="1">Uncharacterized protein</fullName>
    </submittedName>
</protein>
<proteinExistence type="predicted"/>
<evidence type="ECO:0000313" key="1">
    <source>
        <dbReference type="EMBL" id="KAJ8877807.1"/>
    </source>
</evidence>
<evidence type="ECO:0000313" key="2">
    <source>
        <dbReference type="Proteomes" id="UP001159363"/>
    </source>
</evidence>
<dbReference type="PANTHER" id="PTHR10773:SF19">
    <property type="match status" value="1"/>
</dbReference>